<dbReference type="GO" id="GO:0004867">
    <property type="term" value="F:serine-type endopeptidase inhibitor activity"/>
    <property type="evidence" value="ECO:0007669"/>
    <property type="project" value="UniProtKB-KW"/>
</dbReference>
<keyword evidence="3" id="KW-0646">Protease inhibitor</keyword>
<name>A0A8I6YKI1_HORVV</name>
<evidence type="ECO:0000256" key="4">
    <source>
        <dbReference type="ARBA" id="ARBA00022900"/>
    </source>
</evidence>
<evidence type="ECO:0000313" key="6">
    <source>
        <dbReference type="EnsemblPlants" id="HORVU.MOREX.r3.5HG0515190.1.CDS1"/>
    </source>
</evidence>
<dbReference type="PANTHER" id="PTHR33091">
    <property type="entry name" value="PROTEIN, PUTATIVE, EXPRESSED-RELATED"/>
    <property type="match status" value="1"/>
</dbReference>
<accession>A0A8I6YKI1</accession>
<comment type="similarity">
    <text evidence="2">Belongs to the protease inhibitor I13 (potato type I serine protease inhibitor) family.</text>
</comment>
<evidence type="ECO:0000256" key="1">
    <source>
        <dbReference type="ARBA" id="ARBA00002177"/>
    </source>
</evidence>
<sequence length="78" mass="8229">MGRSEATGAAPGSTKASWPEVVGWPERDAALKISRDRPDVFISYIHGTGPWPPGPHPWRVVVVSDAATGVVVQTPVLG</sequence>
<dbReference type="InterPro" id="IPR036354">
    <property type="entry name" value="Prot_inh_pot1_sf"/>
</dbReference>
<evidence type="ECO:0000256" key="5">
    <source>
        <dbReference type="SAM" id="MobiDB-lite"/>
    </source>
</evidence>
<dbReference type="AlphaFoldDB" id="A0A8I6YKI1"/>
<dbReference type="Pfam" id="PF00280">
    <property type="entry name" value="potato_inhibit"/>
    <property type="match status" value="1"/>
</dbReference>
<reference evidence="7" key="1">
    <citation type="journal article" date="2012" name="Nature">
        <title>A physical, genetic and functional sequence assembly of the barley genome.</title>
        <authorList>
            <consortium name="The International Barley Genome Sequencing Consortium"/>
            <person name="Mayer K.F."/>
            <person name="Waugh R."/>
            <person name="Brown J.W."/>
            <person name="Schulman A."/>
            <person name="Langridge P."/>
            <person name="Platzer M."/>
            <person name="Fincher G.B."/>
            <person name="Muehlbauer G.J."/>
            <person name="Sato K."/>
            <person name="Close T.J."/>
            <person name="Wise R.P."/>
            <person name="Stein N."/>
        </authorList>
    </citation>
    <scope>NUCLEOTIDE SEQUENCE [LARGE SCALE GENOMIC DNA]</scope>
    <source>
        <strain evidence="7">cv. Morex</strain>
    </source>
</reference>
<dbReference type="GO" id="GO:0009611">
    <property type="term" value="P:response to wounding"/>
    <property type="evidence" value="ECO:0007669"/>
    <property type="project" value="InterPro"/>
</dbReference>
<dbReference type="SMR" id="A0A8I6YKI1"/>
<feature type="region of interest" description="Disordered" evidence="5">
    <location>
        <begin position="1"/>
        <end position="21"/>
    </location>
</feature>
<evidence type="ECO:0000256" key="2">
    <source>
        <dbReference type="ARBA" id="ARBA00008210"/>
    </source>
</evidence>
<protein>
    <submittedName>
        <fullName evidence="6">Uncharacterized protein</fullName>
    </submittedName>
</protein>
<dbReference type="PANTHER" id="PTHR33091:SF32">
    <property type="match status" value="1"/>
</dbReference>
<dbReference type="InterPro" id="IPR000864">
    <property type="entry name" value="Prot_inh_pot1"/>
</dbReference>
<dbReference type="OMA" id="VGWPERD"/>
<keyword evidence="7" id="KW-1185">Reference proteome</keyword>
<reference evidence="6" key="2">
    <citation type="submission" date="2020-10" db="EMBL/GenBank/DDBJ databases">
        <authorList>
            <person name="Scholz U."/>
            <person name="Mascher M."/>
            <person name="Fiebig A."/>
        </authorList>
    </citation>
    <scope>NUCLEOTIDE SEQUENCE [LARGE SCALE GENOMIC DNA]</scope>
    <source>
        <strain evidence="6">cv. Morex</strain>
    </source>
</reference>
<reference evidence="6" key="3">
    <citation type="submission" date="2022-01" db="UniProtKB">
        <authorList>
            <consortium name="EnsemblPlants"/>
        </authorList>
    </citation>
    <scope>IDENTIFICATION</scope>
    <source>
        <strain evidence="6">subsp. vulgare</strain>
    </source>
</reference>
<keyword evidence="4" id="KW-0722">Serine protease inhibitor</keyword>
<evidence type="ECO:0000256" key="3">
    <source>
        <dbReference type="ARBA" id="ARBA00022690"/>
    </source>
</evidence>
<dbReference type="Gramene" id="HORVU.MOREX.r3.5HG0515190.1">
    <property type="protein sequence ID" value="HORVU.MOREX.r3.5HG0515190.1.CDS1"/>
    <property type="gene ID" value="HORVU.MOREX.r3.5HG0515190"/>
</dbReference>
<dbReference type="SUPFAM" id="SSF54654">
    <property type="entry name" value="CI-2 family of serine protease inhibitors"/>
    <property type="match status" value="1"/>
</dbReference>
<dbReference type="Proteomes" id="UP000011116">
    <property type="component" value="Chromosome 5H"/>
</dbReference>
<comment type="function">
    <text evidence="1">Inhibits both subtilisin and chymotrypsin.</text>
</comment>
<dbReference type="Gene3D" id="3.30.10.10">
    <property type="entry name" value="Trypsin Inhibitor V, subunit A"/>
    <property type="match status" value="1"/>
</dbReference>
<proteinExistence type="inferred from homology"/>
<organism evidence="6 7">
    <name type="scientific">Hordeum vulgare subsp. vulgare</name>
    <name type="common">Domesticated barley</name>
    <dbReference type="NCBI Taxonomy" id="112509"/>
    <lineage>
        <taxon>Eukaryota</taxon>
        <taxon>Viridiplantae</taxon>
        <taxon>Streptophyta</taxon>
        <taxon>Embryophyta</taxon>
        <taxon>Tracheophyta</taxon>
        <taxon>Spermatophyta</taxon>
        <taxon>Magnoliopsida</taxon>
        <taxon>Liliopsida</taxon>
        <taxon>Poales</taxon>
        <taxon>Poaceae</taxon>
        <taxon>BOP clade</taxon>
        <taxon>Pooideae</taxon>
        <taxon>Triticodae</taxon>
        <taxon>Triticeae</taxon>
        <taxon>Hordeinae</taxon>
        <taxon>Hordeum</taxon>
    </lineage>
</organism>
<dbReference type="Gramene" id="HORVU.MOREX.r2.5HG0428070.1">
    <property type="protein sequence ID" value="HORVU.MOREX.r2.5HG0428070.1.CDS.1"/>
    <property type="gene ID" value="HORVU.MOREX.r2.5HG0428070"/>
</dbReference>
<evidence type="ECO:0000313" key="7">
    <source>
        <dbReference type="Proteomes" id="UP000011116"/>
    </source>
</evidence>
<dbReference type="EnsemblPlants" id="HORVU.MOREX.r3.5HG0515190.1">
    <property type="protein sequence ID" value="HORVU.MOREX.r3.5HG0515190.1.CDS1"/>
    <property type="gene ID" value="HORVU.MOREX.r3.5HG0515190"/>
</dbReference>